<dbReference type="EMBL" id="JACICZ010000015">
    <property type="protein sequence ID" value="MBB3870133.1"/>
    <property type="molecule type" value="Genomic_DNA"/>
</dbReference>
<keyword evidence="2" id="KW-1185">Reference proteome</keyword>
<comment type="caution">
    <text evidence="1">The sequence shown here is derived from an EMBL/GenBank/DDBJ whole genome shotgun (WGS) entry which is preliminary data.</text>
</comment>
<protein>
    <submittedName>
        <fullName evidence="1">Uncharacterized protein</fullName>
    </submittedName>
</protein>
<accession>A0A6G9J8J9</accession>
<organism evidence="1 2">
    <name type="scientific">Parageobacillus toebii NBRC 107807</name>
    <dbReference type="NCBI Taxonomy" id="1223503"/>
    <lineage>
        <taxon>Bacteria</taxon>
        <taxon>Bacillati</taxon>
        <taxon>Bacillota</taxon>
        <taxon>Bacilli</taxon>
        <taxon>Bacillales</taxon>
        <taxon>Anoxybacillaceae</taxon>
        <taxon>Parageobacillus</taxon>
    </lineage>
</organism>
<dbReference type="Proteomes" id="UP000613002">
    <property type="component" value="Unassembled WGS sequence"/>
</dbReference>
<gene>
    <name evidence="1" type="ORF">HNR78_003033</name>
</gene>
<dbReference type="RefSeq" id="WP_042385835.1">
    <property type="nucleotide sequence ID" value="NZ_BDAQ01000028.1"/>
</dbReference>
<reference evidence="1 2" key="1">
    <citation type="submission" date="2020-08" db="EMBL/GenBank/DDBJ databases">
        <title>Genomic Encyclopedia of Type Strains, Phase IV (KMG-IV): sequencing the most valuable type-strain genomes for metagenomic binning, comparative biology and taxonomic classification.</title>
        <authorList>
            <person name="Goeker M."/>
        </authorList>
    </citation>
    <scope>NUCLEOTIDE SEQUENCE [LARGE SCALE GENOMIC DNA]</scope>
    <source>
        <strain evidence="1 2">DSM 14590</strain>
    </source>
</reference>
<name>A0A6G9J8J9_9BACL</name>
<evidence type="ECO:0000313" key="2">
    <source>
        <dbReference type="Proteomes" id="UP000613002"/>
    </source>
</evidence>
<dbReference type="GeneID" id="94901382"/>
<proteinExistence type="predicted"/>
<evidence type="ECO:0000313" key="1">
    <source>
        <dbReference type="EMBL" id="MBB3870133.1"/>
    </source>
</evidence>
<dbReference type="AlphaFoldDB" id="A0A6G9J8J9"/>
<sequence length="74" mass="8612">MSGYKVEELYREIGEYKARIDVYITAQGYYEVTAVFLDNPGTKPLIKFVDRNKDKAIALALERLARILNRMQLQ</sequence>